<sequence length="173" mass="18246">MADGDLDQGDFDIAFAFTRPTAAAYRNAAGAVTTAGPGVPRFDHLPDGTPRGLLVQPGEQLGQADRVRLDALMLPADLLSARVTVLHALDIGGGLVRRAWYSEDAKATIDACLGIAGHHVSIGVIAGYRARQGSRFEPGFVRYRRQSWALTRVLAANTVAALADDAGRPLIGA</sequence>
<comment type="caution">
    <text evidence="1">The sequence shown here is derived from an EMBL/GenBank/DDBJ whole genome shotgun (WGS) entry which is preliminary data.</text>
</comment>
<evidence type="ECO:0000313" key="1">
    <source>
        <dbReference type="EMBL" id="PXW79001.1"/>
    </source>
</evidence>
<proteinExistence type="predicted"/>
<dbReference type="Proteomes" id="UP000248014">
    <property type="component" value="Unassembled WGS sequence"/>
</dbReference>
<dbReference type="OrthoDB" id="7596031at2"/>
<dbReference type="RefSeq" id="WP_110296994.1">
    <property type="nucleotide sequence ID" value="NZ_QJJM01000001.1"/>
</dbReference>
<dbReference type="EMBL" id="QJJM01000001">
    <property type="protein sequence ID" value="PXW79001.1"/>
    <property type="molecule type" value="Genomic_DNA"/>
</dbReference>
<gene>
    <name evidence="1" type="ORF">C7451_10163</name>
</gene>
<keyword evidence="2" id="KW-1185">Reference proteome</keyword>
<dbReference type="AlphaFoldDB" id="A0A2V3VDU2"/>
<organism evidence="1 2">
    <name type="scientific">Blastomonas natatoria</name>
    <dbReference type="NCBI Taxonomy" id="34015"/>
    <lineage>
        <taxon>Bacteria</taxon>
        <taxon>Pseudomonadati</taxon>
        <taxon>Pseudomonadota</taxon>
        <taxon>Alphaproteobacteria</taxon>
        <taxon>Sphingomonadales</taxon>
        <taxon>Sphingomonadaceae</taxon>
        <taxon>Blastomonas</taxon>
    </lineage>
</organism>
<name>A0A2V3VDU2_9SPHN</name>
<reference evidence="1 2" key="1">
    <citation type="submission" date="2018-05" db="EMBL/GenBank/DDBJ databases">
        <title>Genomic Encyclopedia of Type Strains, Phase IV (KMG-IV): sequencing the most valuable type-strain genomes for metagenomic binning, comparative biology and taxonomic classification.</title>
        <authorList>
            <person name="Goeker M."/>
        </authorList>
    </citation>
    <scope>NUCLEOTIDE SEQUENCE [LARGE SCALE GENOMIC DNA]</scope>
    <source>
        <strain evidence="1 2">DSM 3183</strain>
    </source>
</reference>
<accession>A0A2V3VDU2</accession>
<evidence type="ECO:0000313" key="2">
    <source>
        <dbReference type="Proteomes" id="UP000248014"/>
    </source>
</evidence>
<protein>
    <submittedName>
        <fullName evidence="1">Uncharacterized protein</fullName>
    </submittedName>
</protein>